<dbReference type="KEGG" id="arev:RVR_480"/>
<reference evidence="1 2" key="1">
    <citation type="journal article" date="2010" name="J. Bacteriol.">
        <title>Biochemical characterization of a novel indole prenyltransferase from Streptomyces sp. SN-593.</title>
        <authorList>
            <person name="Takahashi S."/>
            <person name="Takagi H."/>
            <person name="Toyoda A."/>
            <person name="Uramoto M."/>
            <person name="Nogawa T."/>
            <person name="Ueki M."/>
            <person name="Sakaki Y."/>
            <person name="Osada H."/>
        </authorList>
    </citation>
    <scope>NUCLEOTIDE SEQUENCE [LARGE SCALE GENOMIC DNA]</scope>
    <source>
        <strain evidence="1 2">SN-593</strain>
    </source>
</reference>
<keyword evidence="2" id="KW-1185">Reference proteome</keyword>
<proteinExistence type="predicted"/>
<evidence type="ECO:0008006" key="3">
    <source>
        <dbReference type="Google" id="ProtNLM"/>
    </source>
</evidence>
<evidence type="ECO:0000313" key="1">
    <source>
        <dbReference type="EMBL" id="BBA95571.1"/>
    </source>
</evidence>
<reference evidence="1 2" key="2">
    <citation type="journal article" date="2011" name="J. Antibiot.">
        <title>Furaquinocins I and J: novel polyketide isoprenoid hybrid compounds from Streptomyces reveromyceticus SN-593.</title>
        <authorList>
            <person name="Panthee S."/>
            <person name="Takahashi S."/>
            <person name="Takagi H."/>
            <person name="Nogawa T."/>
            <person name="Oowada E."/>
            <person name="Uramoto M."/>
            <person name="Osada H."/>
        </authorList>
    </citation>
    <scope>NUCLEOTIDE SEQUENCE [LARGE SCALE GENOMIC DNA]</scope>
    <source>
        <strain evidence="1 2">SN-593</strain>
    </source>
</reference>
<dbReference type="EMBL" id="AP018365">
    <property type="protein sequence ID" value="BBA95571.1"/>
    <property type="molecule type" value="Genomic_DNA"/>
</dbReference>
<gene>
    <name evidence="1" type="ORF">RVR_480</name>
</gene>
<accession>A0A7U3UN14</accession>
<protein>
    <recommendedName>
        <fullName evidence="3">Nucleoside diphosphate kinase-like domain-containing protein</fullName>
    </recommendedName>
</protein>
<reference evidence="1 2" key="4">
    <citation type="journal article" date="2020" name="Sci. Rep.">
        <title>beta-carboline chemical signals induce reveromycin production through a LuxR family regulator in Streptomyces sp. SN-593.</title>
        <authorList>
            <person name="Panthee S."/>
            <person name="Kito N."/>
            <person name="Hayashi T."/>
            <person name="Shimizu T."/>
            <person name="Ishikawa J."/>
            <person name="Hamamoto H."/>
            <person name="Osada H."/>
            <person name="Takahashi S."/>
        </authorList>
    </citation>
    <scope>NUCLEOTIDE SEQUENCE [LARGE SCALE GENOMIC DNA]</scope>
    <source>
        <strain evidence="1 2">SN-593</strain>
    </source>
</reference>
<evidence type="ECO:0000313" key="2">
    <source>
        <dbReference type="Proteomes" id="UP000595703"/>
    </source>
</evidence>
<dbReference type="AlphaFoldDB" id="A0A7U3UN14"/>
<dbReference type="Proteomes" id="UP000595703">
    <property type="component" value="Chromosome"/>
</dbReference>
<reference evidence="1 2" key="3">
    <citation type="journal article" date="2011" name="Nat. Chem. Biol.">
        <title>Reveromycin A biosynthesis uses RevG and RevJ for stereospecific spiroacetal formation.</title>
        <authorList>
            <person name="Takahashi S."/>
            <person name="Toyoda A."/>
            <person name="Sekiyama Y."/>
            <person name="Takagi H."/>
            <person name="Nogawa T."/>
            <person name="Uramoto M."/>
            <person name="Suzuki R."/>
            <person name="Koshino H."/>
            <person name="Kumano T."/>
            <person name="Panthee S."/>
            <person name="Dairi T."/>
            <person name="Ishikawa J."/>
            <person name="Ikeda H."/>
            <person name="Sakaki Y."/>
            <person name="Osada H."/>
        </authorList>
    </citation>
    <scope>NUCLEOTIDE SEQUENCE [LARGE SCALE GENOMIC DNA]</scope>
    <source>
        <strain evidence="1 2">SN-593</strain>
    </source>
</reference>
<name>A0A7U3UN14_9ACTN</name>
<dbReference type="RefSeq" id="WP_202232083.1">
    <property type="nucleotide sequence ID" value="NZ_AP018365.1"/>
</dbReference>
<organism evidence="1 2">
    <name type="scientific">Actinacidiphila reveromycinica</name>
    <dbReference type="NCBI Taxonomy" id="659352"/>
    <lineage>
        <taxon>Bacteria</taxon>
        <taxon>Bacillati</taxon>
        <taxon>Actinomycetota</taxon>
        <taxon>Actinomycetes</taxon>
        <taxon>Kitasatosporales</taxon>
        <taxon>Streptomycetaceae</taxon>
        <taxon>Actinacidiphila</taxon>
    </lineage>
</organism>
<sequence length="312" mass="32947">MGDGELGRNVGLFVLMPDAMVVDAWDALAERLAPLRLDVLATTALMLRPPTLAALYAHGTFKKPPAAGRRPGAWLSYELGALDMAIPAVVRTPYDVDLPGLFDAWKGGSSHDGRRAGDLRAVSPAAQRCFSVLHTPDDAAQTALDVRTLFGEATAAAVGGADAVARCSVADLRRLRMPGIPRGGSEPYGMVRGCAARAAALLAYDHLLAPSRPWSRFADRCASAAGSAEPWSVAVAGLAAELPPAPRPAGPGTMAGTRPRAALHDALAALLDPASYRPETSQVVERAFDDNDLFLDGWERHMLRVALSFHTV</sequence>